<name>A0A1H7LR46_HALLR</name>
<feature type="transmembrane region" description="Helical" evidence="1">
    <location>
        <begin position="40"/>
        <end position="61"/>
    </location>
</feature>
<organism evidence="2 3">
    <name type="scientific">Haloferax larsenii</name>
    <dbReference type="NCBI Taxonomy" id="302484"/>
    <lineage>
        <taxon>Archaea</taxon>
        <taxon>Methanobacteriati</taxon>
        <taxon>Methanobacteriota</taxon>
        <taxon>Stenosarchaea group</taxon>
        <taxon>Halobacteria</taxon>
        <taxon>Halobacteriales</taxon>
        <taxon>Haloferacaceae</taxon>
        <taxon>Haloferax</taxon>
    </lineage>
</organism>
<protein>
    <submittedName>
        <fullName evidence="2">Uncharacterized protein</fullName>
    </submittedName>
</protein>
<gene>
    <name evidence="2" type="ORF">SAMN04488691_102383</name>
</gene>
<dbReference type="EMBL" id="FOAD01000002">
    <property type="protein sequence ID" value="SEL00847.1"/>
    <property type="molecule type" value="Genomic_DNA"/>
</dbReference>
<accession>A0A1H7LR46</accession>
<keyword evidence="1" id="KW-1133">Transmembrane helix</keyword>
<reference evidence="2 3" key="1">
    <citation type="submission" date="2016-10" db="EMBL/GenBank/DDBJ databases">
        <authorList>
            <person name="de Groot N.N."/>
        </authorList>
    </citation>
    <scope>NUCLEOTIDE SEQUENCE [LARGE SCALE GENOMIC DNA]</scope>
    <source>
        <strain evidence="2 3">CDM_5</strain>
    </source>
</reference>
<keyword evidence="1" id="KW-0472">Membrane</keyword>
<evidence type="ECO:0000313" key="3">
    <source>
        <dbReference type="Proteomes" id="UP000183894"/>
    </source>
</evidence>
<sequence>MNEDNKKLISAYLTLTVGSAAILFLSTATGFTDIQFDSSFVVPFVGVTTALYLVMFVTYHISSKYTK</sequence>
<dbReference type="Proteomes" id="UP000183894">
    <property type="component" value="Unassembled WGS sequence"/>
</dbReference>
<evidence type="ECO:0000313" key="2">
    <source>
        <dbReference type="EMBL" id="SEL00847.1"/>
    </source>
</evidence>
<proteinExistence type="predicted"/>
<dbReference type="AlphaFoldDB" id="A0A1H7LR46"/>
<keyword evidence="1" id="KW-0812">Transmembrane</keyword>
<evidence type="ECO:0000256" key="1">
    <source>
        <dbReference type="SAM" id="Phobius"/>
    </source>
</evidence>